<dbReference type="Proteomes" id="UP001145087">
    <property type="component" value="Unassembled WGS sequence"/>
</dbReference>
<gene>
    <name evidence="1" type="ORF">OU798_22695</name>
</gene>
<name>A0A9X3FA09_9BACT</name>
<accession>A0A9X3FA09</accession>
<organism evidence="1 2">
    <name type="scientific">Draconibacterium aestuarii</name>
    <dbReference type="NCBI Taxonomy" id="2998507"/>
    <lineage>
        <taxon>Bacteria</taxon>
        <taxon>Pseudomonadati</taxon>
        <taxon>Bacteroidota</taxon>
        <taxon>Bacteroidia</taxon>
        <taxon>Marinilabiliales</taxon>
        <taxon>Prolixibacteraceae</taxon>
        <taxon>Draconibacterium</taxon>
    </lineage>
</organism>
<proteinExistence type="predicted"/>
<dbReference type="AlphaFoldDB" id="A0A9X3FA09"/>
<evidence type="ECO:0000313" key="1">
    <source>
        <dbReference type="EMBL" id="MCY1723175.1"/>
    </source>
</evidence>
<dbReference type="RefSeq" id="WP_343335501.1">
    <property type="nucleotide sequence ID" value="NZ_JAPOHD010000067.1"/>
</dbReference>
<evidence type="ECO:0000313" key="2">
    <source>
        <dbReference type="Proteomes" id="UP001145087"/>
    </source>
</evidence>
<dbReference type="EMBL" id="JAPOHD010000067">
    <property type="protein sequence ID" value="MCY1723175.1"/>
    <property type="molecule type" value="Genomic_DNA"/>
</dbReference>
<protein>
    <submittedName>
        <fullName evidence="1">Uncharacterized protein</fullName>
    </submittedName>
</protein>
<comment type="caution">
    <text evidence="1">The sequence shown here is derived from an EMBL/GenBank/DDBJ whole genome shotgun (WGS) entry which is preliminary data.</text>
</comment>
<reference evidence="1" key="1">
    <citation type="submission" date="2022-11" db="EMBL/GenBank/DDBJ databases">
        <title>Marilongibacter aestuarii gen. nov., sp. nov., isolated from tidal flat sediment.</title>
        <authorList>
            <person name="Jiayan W."/>
        </authorList>
    </citation>
    <scope>NUCLEOTIDE SEQUENCE</scope>
    <source>
        <strain evidence="1">Z1-6</strain>
    </source>
</reference>
<sequence>MIKPILITFTILFSLSFVSTAFQNKDFLLGQPGLYLSYQSITKSLSESVVAGFDLWPGEVEKRNETLYQLLFIDAEIVVQH</sequence>
<keyword evidence="2" id="KW-1185">Reference proteome</keyword>